<dbReference type="AlphaFoldDB" id="A0A560WE92"/>
<dbReference type="GO" id="GO:0019684">
    <property type="term" value="P:photosynthesis, light reaction"/>
    <property type="evidence" value="ECO:0007669"/>
    <property type="project" value="InterPro"/>
</dbReference>
<dbReference type="InterPro" id="IPR014747">
    <property type="entry name" value="Bac_photo_RC_H_C"/>
</dbReference>
<dbReference type="InterPro" id="IPR011033">
    <property type="entry name" value="PRC_barrel-like_sf"/>
</dbReference>
<feature type="domain" description="PRC-barrel" evidence="2">
    <location>
        <begin position="6"/>
        <end position="72"/>
    </location>
</feature>
<dbReference type="InterPro" id="IPR027275">
    <property type="entry name" value="PRC-brl_dom"/>
</dbReference>
<evidence type="ECO:0000256" key="1">
    <source>
        <dbReference type="SAM" id="MobiDB-lite"/>
    </source>
</evidence>
<gene>
    <name evidence="4" type="ORF">FB557_1443</name>
</gene>
<feature type="region of interest" description="Disordered" evidence="1">
    <location>
        <begin position="284"/>
        <end position="348"/>
    </location>
</feature>
<dbReference type="Proteomes" id="UP000315628">
    <property type="component" value="Unassembled WGS sequence"/>
</dbReference>
<dbReference type="RefSeq" id="WP_144856906.1">
    <property type="nucleotide sequence ID" value="NZ_BAAAYT010000001.1"/>
</dbReference>
<dbReference type="OrthoDB" id="3712018at2"/>
<feature type="region of interest" description="Disordered" evidence="1">
    <location>
        <begin position="111"/>
        <end position="208"/>
    </location>
</feature>
<evidence type="ECO:0000259" key="2">
    <source>
        <dbReference type="Pfam" id="PF05239"/>
    </source>
</evidence>
<feature type="region of interest" description="Disordered" evidence="1">
    <location>
        <begin position="240"/>
        <end position="266"/>
    </location>
</feature>
<dbReference type="InterPro" id="IPR019060">
    <property type="entry name" value="DUF2382"/>
</dbReference>
<keyword evidence="5" id="KW-1185">Reference proteome</keyword>
<dbReference type="InterPro" id="IPR052967">
    <property type="entry name" value="Stress_Response_Assoc"/>
</dbReference>
<feature type="compositionally biased region" description="Gly residues" evidence="1">
    <location>
        <begin position="181"/>
        <end position="190"/>
    </location>
</feature>
<dbReference type="Gene3D" id="3.90.50.10">
    <property type="entry name" value="Photosynthetic Reaction Center, subunit H, domain 2"/>
    <property type="match status" value="1"/>
</dbReference>
<feature type="domain" description="DUF2382" evidence="3">
    <location>
        <begin position="199"/>
        <end position="304"/>
    </location>
</feature>
<dbReference type="PANTHER" id="PTHR38463">
    <property type="entry name" value="STRESS RESPONSE PROTEIN YSNF"/>
    <property type="match status" value="1"/>
</dbReference>
<reference evidence="4 5" key="1">
    <citation type="submission" date="2019-06" db="EMBL/GenBank/DDBJ databases">
        <title>Sequencing the genomes of 1000 actinobacteria strains.</title>
        <authorList>
            <person name="Klenk H.-P."/>
        </authorList>
    </citation>
    <scope>NUCLEOTIDE SEQUENCE [LARGE SCALE GENOMIC DNA]</scope>
    <source>
        <strain evidence="4 5">DSM 18935</strain>
    </source>
</reference>
<evidence type="ECO:0000313" key="4">
    <source>
        <dbReference type="EMBL" id="TWD15906.1"/>
    </source>
</evidence>
<dbReference type="SUPFAM" id="SSF50346">
    <property type="entry name" value="PRC-barrel domain"/>
    <property type="match status" value="1"/>
</dbReference>
<sequence>MTLNIEQVQGGTVYDSDGDKVGSVGQIYLDDTTGEPNWVTVNTGLFGTKETFVPLDGARVEDDEIHVPHDKGTIKDAPQVDADGHIDEEQEAELYRYYGVEDRRGFAGDRDGGRAGAAGGAAGAAGAAAGTRDGGADRGADGGADGGAEFAADGHADRGADGGADGGAEFAADGHADRGADGGADGGAGDLDGDSSVVRHEEELRVGTEKVETGRVRLRKHVVTDTETVQVPVEREEVEIVREPIADGETGGDLGDGDVEVTLTEERPVVEKEVVAKERVGLDKETVTENRDVQAEVGREEVEIERDGDRGDVDRSGWSDADYEREGYTRGDDGGWLDRDGKRVDDRR</sequence>
<proteinExistence type="predicted"/>
<evidence type="ECO:0000313" key="5">
    <source>
        <dbReference type="Proteomes" id="UP000315628"/>
    </source>
</evidence>
<dbReference type="EMBL" id="VIUW01000002">
    <property type="protein sequence ID" value="TWD15906.1"/>
    <property type="molecule type" value="Genomic_DNA"/>
</dbReference>
<comment type="caution">
    <text evidence="4">The sequence shown here is derived from an EMBL/GenBank/DDBJ whole genome shotgun (WGS) entry which is preliminary data.</text>
</comment>
<dbReference type="GO" id="GO:0030077">
    <property type="term" value="C:plasma membrane light-harvesting complex"/>
    <property type="evidence" value="ECO:0007669"/>
    <property type="project" value="InterPro"/>
</dbReference>
<dbReference type="NCBIfam" id="TIGR02271">
    <property type="entry name" value="YsnF/AvaK domain"/>
    <property type="match status" value="1"/>
</dbReference>
<dbReference type="PANTHER" id="PTHR38463:SF1">
    <property type="entry name" value="STRESS RESPONSE PROTEIN YSNF"/>
    <property type="match status" value="1"/>
</dbReference>
<accession>A0A560WE92</accession>
<feature type="compositionally biased region" description="Basic and acidic residues" evidence="1">
    <location>
        <begin position="197"/>
        <end position="208"/>
    </location>
</feature>
<feature type="compositionally biased region" description="Gly residues" evidence="1">
    <location>
        <begin position="114"/>
        <end position="123"/>
    </location>
</feature>
<evidence type="ECO:0000259" key="3">
    <source>
        <dbReference type="Pfam" id="PF09557"/>
    </source>
</evidence>
<protein>
    <submittedName>
        <fullName evidence="4">Uncharacterized protein (TIGR02271 family)</fullName>
    </submittedName>
</protein>
<organism evidence="4 5">
    <name type="scientific">Marihabitans asiaticum</name>
    <dbReference type="NCBI Taxonomy" id="415218"/>
    <lineage>
        <taxon>Bacteria</taxon>
        <taxon>Bacillati</taxon>
        <taxon>Actinomycetota</taxon>
        <taxon>Actinomycetes</taxon>
        <taxon>Micrococcales</taxon>
        <taxon>Intrasporangiaceae</taxon>
        <taxon>Marihabitans</taxon>
    </lineage>
</organism>
<name>A0A560WE92_9MICO</name>
<dbReference type="Pfam" id="PF05239">
    <property type="entry name" value="PRC"/>
    <property type="match status" value="1"/>
</dbReference>
<dbReference type="Pfam" id="PF09557">
    <property type="entry name" value="DUF2382"/>
    <property type="match status" value="1"/>
</dbReference>